<protein>
    <submittedName>
        <fullName evidence="1">Uncharacterized protein</fullName>
    </submittedName>
</protein>
<dbReference type="EMBL" id="PECL01000010">
    <property type="protein sequence ID" value="TEA02378.1"/>
    <property type="molecule type" value="Genomic_DNA"/>
</dbReference>
<dbReference type="AlphaFoldDB" id="A0A4R8SRJ9"/>
<evidence type="ECO:0000313" key="1">
    <source>
        <dbReference type="EMBL" id="TEA02378.1"/>
    </source>
</evidence>
<evidence type="ECO:0000313" key="2">
    <source>
        <dbReference type="Proteomes" id="UP000294604"/>
    </source>
</evidence>
<sequence>MADARDAQRVFDAGVLSLGIPIDRLETDHDVVHGNDGEVILYG</sequence>
<name>A0A4R8SRJ9_9MYCO</name>
<accession>A0A4R8SRJ9</accession>
<proteinExistence type="predicted"/>
<organism evidence="1 2">
    <name type="scientific">Mycobacteroides salmoniphilum</name>
    <dbReference type="NCBI Taxonomy" id="404941"/>
    <lineage>
        <taxon>Bacteria</taxon>
        <taxon>Bacillati</taxon>
        <taxon>Actinomycetota</taxon>
        <taxon>Actinomycetes</taxon>
        <taxon>Mycobacteriales</taxon>
        <taxon>Mycobacteriaceae</taxon>
        <taxon>Mycobacteroides</taxon>
    </lineage>
</organism>
<comment type="caution">
    <text evidence="1">The sequence shown here is derived from an EMBL/GenBank/DDBJ whole genome shotgun (WGS) entry which is preliminary data.</text>
</comment>
<dbReference type="Proteomes" id="UP000294604">
    <property type="component" value="Unassembled WGS sequence"/>
</dbReference>
<gene>
    <name evidence="1" type="ORF">CCUG60884_03510</name>
</gene>
<reference evidence="1 2" key="1">
    <citation type="journal article" date="2019" name="Sci. Rep.">
        <title>Extended insight into the Mycobacterium chelonae-abscessus complex through whole genome sequencing of Mycobacterium salmoniphilum outbreak and Mycobacterium salmoniphilum-like strains.</title>
        <authorList>
            <person name="Behra P.R.K."/>
            <person name="Das S."/>
            <person name="Pettersson B.M.F."/>
            <person name="Shirreff L."/>
            <person name="DuCote T."/>
            <person name="Jacobsson K.G."/>
            <person name="Ennis D.G."/>
            <person name="Kirsebom L.A."/>
        </authorList>
    </citation>
    <scope>NUCLEOTIDE SEQUENCE [LARGE SCALE GENOMIC DNA]</scope>
    <source>
        <strain evidence="1 2">CCUG 60884</strain>
    </source>
</reference>